<dbReference type="EMBL" id="JAMKPW020000023">
    <property type="protein sequence ID" value="KAK8205647.1"/>
    <property type="molecule type" value="Genomic_DNA"/>
</dbReference>
<comment type="caution">
    <text evidence="1">The sequence shown here is derived from an EMBL/GenBank/DDBJ whole genome shotgun (WGS) entry which is preliminary data.</text>
</comment>
<dbReference type="Proteomes" id="UP001320706">
    <property type="component" value="Unassembled WGS sequence"/>
</dbReference>
<evidence type="ECO:0000313" key="2">
    <source>
        <dbReference type="Proteomes" id="UP001320706"/>
    </source>
</evidence>
<keyword evidence="2" id="KW-1185">Reference proteome</keyword>
<name>A0ACC3SB58_9PEZI</name>
<organism evidence="1 2">
    <name type="scientific">Zalaria obscura</name>
    <dbReference type="NCBI Taxonomy" id="2024903"/>
    <lineage>
        <taxon>Eukaryota</taxon>
        <taxon>Fungi</taxon>
        <taxon>Dikarya</taxon>
        <taxon>Ascomycota</taxon>
        <taxon>Pezizomycotina</taxon>
        <taxon>Dothideomycetes</taxon>
        <taxon>Dothideomycetidae</taxon>
        <taxon>Dothideales</taxon>
        <taxon>Zalariaceae</taxon>
        <taxon>Zalaria</taxon>
    </lineage>
</organism>
<sequence>MGVTEAHYSTTAPAEVLAETPKAAEDEKRPESVRTAVASELDIEVGKNTRATSIWVVVGSALANFSDGYQNQLVNIMTCPVRSEPQANLDQSSSTNVVFKHLESDYYTSSVQTRISNALLVGAVIGILMFGFTSDRWSRKGGMFITSGMVTIGSLMATLVFQVNGTSQMLWYLTIARGLSGVGVGGEYPASAAAAIEGSNEHFDTYRGPVIVFISTLMATSAAVVVNFIYVMSLLGSNNNLIISYHAINAISIFIPLLVLLLRLKMRDGLLFRRSNFKHNTIPFPLILRRYWLRILGTSSAFFLYDFINFPNSIMSSAIINQMVPTHNVLTVGIWQLILAAIVVPGPLVGMYLCNRIGRRWTGIVGWTGYIVLGFIIGGCYSHLTTASNIPAFVVLYGLLQCMGHMGPGATIGLMSVESYPTAVRGMGYGISAAFGKAGAAIGTQVFTPIRDAAGPSSTFYVAGGVAVVGCAVYWFLPEGRDLDLEREDEEFEMYLRENGYQGAMKAE</sequence>
<protein>
    <submittedName>
        <fullName evidence="1">Uncharacterized protein</fullName>
    </submittedName>
</protein>
<reference evidence="1" key="1">
    <citation type="submission" date="2024-02" db="EMBL/GenBank/DDBJ databases">
        <title>Metagenome Assembled Genome of Zalaria obscura JY119.</title>
        <authorList>
            <person name="Vighnesh L."/>
            <person name="Jagadeeshwari U."/>
            <person name="Venkata Ramana C."/>
            <person name="Sasikala C."/>
        </authorList>
    </citation>
    <scope>NUCLEOTIDE SEQUENCE</scope>
    <source>
        <strain evidence="1">JY119</strain>
    </source>
</reference>
<evidence type="ECO:0000313" key="1">
    <source>
        <dbReference type="EMBL" id="KAK8205647.1"/>
    </source>
</evidence>
<proteinExistence type="predicted"/>
<gene>
    <name evidence="1" type="ORF">M8818_004824</name>
</gene>
<accession>A0ACC3SB58</accession>